<sequence>MIKKYAPLILVSLATLWVANRVEPVKKIVYA</sequence>
<gene>
    <name evidence="1" type="ORF">GMA8713_00989</name>
</gene>
<accession>A0A128EY30</accession>
<keyword evidence="2" id="KW-1185">Reference proteome</keyword>
<organism evidence="1 2">
    <name type="scientific">Grimontia marina</name>
    <dbReference type="NCBI Taxonomy" id="646534"/>
    <lineage>
        <taxon>Bacteria</taxon>
        <taxon>Pseudomonadati</taxon>
        <taxon>Pseudomonadota</taxon>
        <taxon>Gammaproteobacteria</taxon>
        <taxon>Vibrionales</taxon>
        <taxon>Vibrionaceae</taxon>
        <taxon>Grimontia</taxon>
    </lineage>
</organism>
<dbReference type="Proteomes" id="UP000073601">
    <property type="component" value="Unassembled WGS sequence"/>
</dbReference>
<proteinExistence type="predicted"/>
<evidence type="ECO:0000313" key="2">
    <source>
        <dbReference type="Proteomes" id="UP000073601"/>
    </source>
</evidence>
<dbReference type="EMBL" id="FIZY01000006">
    <property type="protein sequence ID" value="CZF79472.1"/>
    <property type="molecule type" value="Genomic_DNA"/>
</dbReference>
<dbReference type="AlphaFoldDB" id="A0A128EY30"/>
<reference evidence="2" key="1">
    <citation type="submission" date="2016-02" db="EMBL/GenBank/DDBJ databases">
        <authorList>
            <person name="Rodrigo-Torres Lidia"/>
            <person name="Arahal R.David."/>
        </authorList>
    </citation>
    <scope>NUCLEOTIDE SEQUENCE [LARGE SCALE GENOMIC DNA]</scope>
    <source>
        <strain evidence="2">CECT 8713</strain>
    </source>
</reference>
<name>A0A128EY30_9GAMM</name>
<evidence type="ECO:0000313" key="1">
    <source>
        <dbReference type="EMBL" id="CZF79472.1"/>
    </source>
</evidence>
<protein>
    <submittedName>
        <fullName evidence="1">Uncharacterized protein</fullName>
    </submittedName>
</protein>